<dbReference type="EMBL" id="JAFMPY010000006">
    <property type="protein sequence ID" value="MBO0903623.1"/>
    <property type="molecule type" value="Genomic_DNA"/>
</dbReference>
<dbReference type="RefSeq" id="WP_207350251.1">
    <property type="nucleotide sequence ID" value="NZ_JAFMPY010000006.1"/>
</dbReference>
<reference evidence="2 3" key="1">
    <citation type="submission" date="2021-03" db="EMBL/GenBank/DDBJ databases">
        <title>Whole genome sequence of Jiella sp. MQZ13P-4.</title>
        <authorList>
            <person name="Tuo L."/>
        </authorList>
    </citation>
    <scope>NUCLEOTIDE SEQUENCE [LARGE SCALE GENOMIC DNA]</scope>
    <source>
        <strain evidence="2 3">MQZ13P-4</strain>
    </source>
</reference>
<proteinExistence type="predicted"/>
<evidence type="ECO:0000313" key="3">
    <source>
        <dbReference type="Proteomes" id="UP000664288"/>
    </source>
</evidence>
<feature type="compositionally biased region" description="Polar residues" evidence="1">
    <location>
        <begin position="60"/>
        <end position="69"/>
    </location>
</feature>
<organism evidence="2 3">
    <name type="scientific">Jiella sonneratiae</name>
    <dbReference type="NCBI Taxonomy" id="2816856"/>
    <lineage>
        <taxon>Bacteria</taxon>
        <taxon>Pseudomonadati</taxon>
        <taxon>Pseudomonadota</taxon>
        <taxon>Alphaproteobacteria</taxon>
        <taxon>Hyphomicrobiales</taxon>
        <taxon>Aurantimonadaceae</taxon>
        <taxon>Jiella</taxon>
    </lineage>
</organism>
<evidence type="ECO:0000313" key="2">
    <source>
        <dbReference type="EMBL" id="MBO0903623.1"/>
    </source>
</evidence>
<accession>A0ABS3J3S1</accession>
<evidence type="ECO:0000256" key="1">
    <source>
        <dbReference type="SAM" id="MobiDB-lite"/>
    </source>
</evidence>
<sequence length="69" mass="7406">MTIGLRPTTIYSLKSLTSDEFGFESLTLRLRIGYGGYGVGPPQRQMTAMPGDAPPPLEQGVTSVSRHPA</sequence>
<gene>
    <name evidence="2" type="ORF">J1C47_08205</name>
</gene>
<comment type="caution">
    <text evidence="2">The sequence shown here is derived from an EMBL/GenBank/DDBJ whole genome shotgun (WGS) entry which is preliminary data.</text>
</comment>
<name>A0ABS3J3S1_9HYPH</name>
<protein>
    <submittedName>
        <fullName evidence="2">Uncharacterized protein</fullName>
    </submittedName>
</protein>
<feature type="region of interest" description="Disordered" evidence="1">
    <location>
        <begin position="41"/>
        <end position="69"/>
    </location>
</feature>
<keyword evidence="3" id="KW-1185">Reference proteome</keyword>
<dbReference type="Proteomes" id="UP000664288">
    <property type="component" value="Unassembled WGS sequence"/>
</dbReference>